<dbReference type="AlphaFoldDB" id="A0A0A9I2N8"/>
<organism evidence="1">
    <name type="scientific">Arundo donax</name>
    <name type="common">Giant reed</name>
    <name type="synonym">Donax arundinaceus</name>
    <dbReference type="NCBI Taxonomy" id="35708"/>
    <lineage>
        <taxon>Eukaryota</taxon>
        <taxon>Viridiplantae</taxon>
        <taxon>Streptophyta</taxon>
        <taxon>Embryophyta</taxon>
        <taxon>Tracheophyta</taxon>
        <taxon>Spermatophyta</taxon>
        <taxon>Magnoliopsida</taxon>
        <taxon>Liliopsida</taxon>
        <taxon>Poales</taxon>
        <taxon>Poaceae</taxon>
        <taxon>PACMAD clade</taxon>
        <taxon>Arundinoideae</taxon>
        <taxon>Arundineae</taxon>
        <taxon>Arundo</taxon>
    </lineage>
</organism>
<dbReference type="EMBL" id="GBRH01158458">
    <property type="protein sequence ID" value="JAE39438.1"/>
    <property type="molecule type" value="Transcribed_RNA"/>
</dbReference>
<accession>A0A0A9I2N8</accession>
<sequence>MHASRGAGRQLASFSLATLIDAMPKEISASQRRILFSRPGLTLARES</sequence>
<name>A0A0A9I2N8_ARUDO</name>
<reference evidence="1" key="1">
    <citation type="submission" date="2014-09" db="EMBL/GenBank/DDBJ databases">
        <authorList>
            <person name="Magalhaes I.L.F."/>
            <person name="Oliveira U."/>
            <person name="Santos F.R."/>
            <person name="Vidigal T.H.D.A."/>
            <person name="Brescovit A.D."/>
            <person name="Santos A.J."/>
        </authorList>
    </citation>
    <scope>NUCLEOTIDE SEQUENCE</scope>
    <source>
        <tissue evidence="1">Shoot tissue taken approximately 20 cm above the soil surface</tissue>
    </source>
</reference>
<protein>
    <submittedName>
        <fullName evidence="1">Uncharacterized protein</fullName>
    </submittedName>
</protein>
<evidence type="ECO:0000313" key="1">
    <source>
        <dbReference type="EMBL" id="JAE39438.1"/>
    </source>
</evidence>
<proteinExistence type="predicted"/>
<reference evidence="1" key="2">
    <citation type="journal article" date="2015" name="Data Brief">
        <title>Shoot transcriptome of the giant reed, Arundo donax.</title>
        <authorList>
            <person name="Barrero R.A."/>
            <person name="Guerrero F.D."/>
            <person name="Moolhuijzen P."/>
            <person name="Goolsby J.A."/>
            <person name="Tidwell J."/>
            <person name="Bellgard S.E."/>
            <person name="Bellgard M.I."/>
        </authorList>
    </citation>
    <scope>NUCLEOTIDE SEQUENCE</scope>
    <source>
        <tissue evidence="1">Shoot tissue taken approximately 20 cm above the soil surface</tissue>
    </source>
</reference>